<accession>A0A0D0B885</accession>
<dbReference type="Proteomes" id="UP000053593">
    <property type="component" value="Unassembled WGS sequence"/>
</dbReference>
<evidence type="ECO:0000256" key="1">
    <source>
        <dbReference type="SAM" id="MobiDB-lite"/>
    </source>
</evidence>
<proteinExistence type="predicted"/>
<dbReference type="OrthoDB" id="3067611at2759"/>
<feature type="compositionally biased region" description="Low complexity" evidence="1">
    <location>
        <begin position="301"/>
        <end position="320"/>
    </location>
</feature>
<protein>
    <submittedName>
        <fullName evidence="2">Uncharacterized protein</fullName>
    </submittedName>
</protein>
<feature type="region of interest" description="Disordered" evidence="1">
    <location>
        <begin position="246"/>
        <end position="267"/>
    </location>
</feature>
<keyword evidence="3" id="KW-1185">Reference proteome</keyword>
<feature type="compositionally biased region" description="Acidic residues" evidence="1">
    <location>
        <begin position="321"/>
        <end position="334"/>
    </location>
</feature>
<feature type="region of interest" description="Disordered" evidence="1">
    <location>
        <begin position="132"/>
        <end position="213"/>
    </location>
</feature>
<dbReference type="EMBL" id="KN834778">
    <property type="protein sequence ID" value="KIK59765.1"/>
    <property type="molecule type" value="Genomic_DNA"/>
</dbReference>
<feature type="compositionally biased region" description="Polar residues" evidence="1">
    <location>
        <begin position="366"/>
        <end position="384"/>
    </location>
</feature>
<sequence length="669" mass="73386">MDFNPVPSHDGVVGRLRKFRKFDEPEKKSEPFHSFFEYRGAQIPPANLGNAGDVFLNTDSSKLYLRESEGQWVRWDSSIRKTHPQFPNRFLWIRHRQIEFLSLTDLRKTKIIDQSLVLKSVVALHRNGTGKRKAEGLSLNSKRGKKGRLSGVGLETGEPPSVSLSSSLSISAPVIQSTPSQTPGASSSHCGLASGLEQSKDPVGQTQRDDEMSGISVQDFPESEYTLMAPSVAPDNAFNTLIPNEDSHLQLQSPPPTPFLPDVESNAPKHGMDYVAVKSESSIETRSGSGARMETEVSKSAAPAPIRAQPAQPSSVPSSDDIIDLTLDDDDDDQGASLFTPAFPVKSIATSPSYEPLRLKVEGEDSVSTRPAKSAPESTVSTSQPAKKSTTPASAPKPASKIATPSQRIPLAGESSLSVPAGPASETKAALVDRPQGNDSDDEIQNSTQAEYRAAVRSKRSKNSEFSRSQSFQPPPATYIHPHESRDEEPILEPISEKERFSQTLIEDNPLDYGATATVEEDLESESLVYPDEEPAESPRSIPAAQDIAVKVEDVEMAVQEVQETDEMTQVDSVQRDATDQDMNELPGDLGFTEDVLRYLFMKKKNKEKWRCKICDSVSGSARLVYRNNLAMMLHLANMHEEDVPSFQKLQHQIDRFGVDSEVLAKFLA</sequence>
<evidence type="ECO:0000313" key="2">
    <source>
        <dbReference type="EMBL" id="KIK59765.1"/>
    </source>
</evidence>
<dbReference type="HOGENOM" id="CLU_410522_0_0_1"/>
<name>A0A0D0B885_9AGAR</name>
<gene>
    <name evidence="2" type="ORF">GYMLUDRAFT_44217</name>
</gene>
<feature type="region of interest" description="Disordered" evidence="1">
    <location>
        <begin position="279"/>
        <end position="509"/>
    </location>
</feature>
<evidence type="ECO:0000313" key="3">
    <source>
        <dbReference type="Proteomes" id="UP000053593"/>
    </source>
</evidence>
<feature type="compositionally biased region" description="Basic and acidic residues" evidence="1">
    <location>
        <begin position="481"/>
        <end position="501"/>
    </location>
</feature>
<feature type="compositionally biased region" description="Low complexity" evidence="1">
    <location>
        <begin position="160"/>
        <end position="177"/>
    </location>
</feature>
<feature type="compositionally biased region" description="Low complexity" evidence="1">
    <location>
        <begin position="385"/>
        <end position="406"/>
    </location>
</feature>
<organism evidence="2 3">
    <name type="scientific">Collybiopsis luxurians FD-317 M1</name>
    <dbReference type="NCBI Taxonomy" id="944289"/>
    <lineage>
        <taxon>Eukaryota</taxon>
        <taxon>Fungi</taxon>
        <taxon>Dikarya</taxon>
        <taxon>Basidiomycota</taxon>
        <taxon>Agaricomycotina</taxon>
        <taxon>Agaricomycetes</taxon>
        <taxon>Agaricomycetidae</taxon>
        <taxon>Agaricales</taxon>
        <taxon>Marasmiineae</taxon>
        <taxon>Omphalotaceae</taxon>
        <taxon>Collybiopsis</taxon>
        <taxon>Collybiopsis luxurians</taxon>
    </lineage>
</organism>
<feature type="compositionally biased region" description="Polar residues" evidence="1">
    <location>
        <begin position="178"/>
        <end position="189"/>
    </location>
</feature>
<dbReference type="AlphaFoldDB" id="A0A0D0B885"/>
<feature type="compositionally biased region" description="Polar residues" evidence="1">
    <location>
        <begin position="279"/>
        <end position="288"/>
    </location>
</feature>
<reference evidence="2 3" key="1">
    <citation type="submission" date="2014-04" db="EMBL/GenBank/DDBJ databases">
        <title>Evolutionary Origins and Diversification of the Mycorrhizal Mutualists.</title>
        <authorList>
            <consortium name="DOE Joint Genome Institute"/>
            <consortium name="Mycorrhizal Genomics Consortium"/>
            <person name="Kohler A."/>
            <person name="Kuo A."/>
            <person name="Nagy L.G."/>
            <person name="Floudas D."/>
            <person name="Copeland A."/>
            <person name="Barry K.W."/>
            <person name="Cichocki N."/>
            <person name="Veneault-Fourrey C."/>
            <person name="LaButti K."/>
            <person name="Lindquist E.A."/>
            <person name="Lipzen A."/>
            <person name="Lundell T."/>
            <person name="Morin E."/>
            <person name="Murat C."/>
            <person name="Riley R."/>
            <person name="Ohm R."/>
            <person name="Sun H."/>
            <person name="Tunlid A."/>
            <person name="Henrissat B."/>
            <person name="Grigoriev I.V."/>
            <person name="Hibbett D.S."/>
            <person name="Martin F."/>
        </authorList>
    </citation>
    <scope>NUCLEOTIDE SEQUENCE [LARGE SCALE GENOMIC DNA]</scope>
    <source>
        <strain evidence="2 3">FD-317 M1</strain>
    </source>
</reference>